<name>A0A2H9T554_9ZZZZ</name>
<dbReference type="InterPro" id="IPR004386">
    <property type="entry name" value="Toxin_YafQ-like"/>
</dbReference>
<sequence length="89" mass="10585">MLKPVSTNQFKRDVKKAKKQGKDCSKLKKVIDRLIEEKPLVAQHKDHSLTGNYRGYRECHIEPDWLLIYIVEENNIFFERLGSHSELFR</sequence>
<dbReference type="GO" id="GO:0016787">
    <property type="term" value="F:hydrolase activity"/>
    <property type="evidence" value="ECO:0007669"/>
    <property type="project" value="UniProtKB-KW"/>
</dbReference>
<dbReference type="Gene3D" id="3.30.2310.20">
    <property type="entry name" value="RelE-like"/>
    <property type="match status" value="1"/>
</dbReference>
<dbReference type="InterPro" id="IPR035093">
    <property type="entry name" value="RelE/ParE_toxin_dom_sf"/>
</dbReference>
<accession>A0A2H9T554</accession>
<proteinExistence type="predicted"/>
<comment type="caution">
    <text evidence="2">The sequence shown here is derived from an EMBL/GenBank/DDBJ whole genome shotgun (WGS) entry which is preliminary data.</text>
</comment>
<gene>
    <name evidence="2" type="primary">yafQ_1</name>
    <name evidence="2" type="ORF">CI610_02719</name>
</gene>
<evidence type="ECO:0000313" key="2">
    <source>
        <dbReference type="EMBL" id="PJE78344.1"/>
    </source>
</evidence>
<dbReference type="Pfam" id="PF15738">
    <property type="entry name" value="YafQ_toxin"/>
    <property type="match status" value="1"/>
</dbReference>
<dbReference type="EC" id="3.1.-.-" evidence="2"/>
<dbReference type="InterPro" id="IPR007712">
    <property type="entry name" value="RelE/ParE_toxin"/>
</dbReference>
<dbReference type="SUPFAM" id="SSF143011">
    <property type="entry name" value="RelE-like"/>
    <property type="match status" value="1"/>
</dbReference>
<dbReference type="NCBIfam" id="TIGR02385">
    <property type="entry name" value="RelE_StbE"/>
    <property type="match status" value="1"/>
</dbReference>
<organism evidence="2">
    <name type="scientific">invertebrate metagenome</name>
    <dbReference type="NCBI Taxonomy" id="1711999"/>
    <lineage>
        <taxon>unclassified sequences</taxon>
        <taxon>metagenomes</taxon>
        <taxon>organismal metagenomes</taxon>
    </lineage>
</organism>
<dbReference type="NCBIfam" id="TIGR00053">
    <property type="entry name" value="YafQ family addiction module toxin"/>
    <property type="match status" value="1"/>
</dbReference>
<dbReference type="PIRSF" id="PIRSF006156">
    <property type="entry name" value="YafQ"/>
    <property type="match status" value="1"/>
</dbReference>
<dbReference type="AlphaFoldDB" id="A0A2H9T554"/>
<dbReference type="GO" id="GO:0004521">
    <property type="term" value="F:RNA endonuclease activity"/>
    <property type="evidence" value="ECO:0007669"/>
    <property type="project" value="TreeGrafter"/>
</dbReference>
<keyword evidence="1" id="KW-1277">Toxin-antitoxin system</keyword>
<dbReference type="EMBL" id="NSIT01000198">
    <property type="protein sequence ID" value="PJE78344.1"/>
    <property type="molecule type" value="Genomic_DNA"/>
</dbReference>
<evidence type="ECO:0000256" key="1">
    <source>
        <dbReference type="ARBA" id="ARBA00022649"/>
    </source>
</evidence>
<keyword evidence="2" id="KW-0378">Hydrolase</keyword>
<dbReference type="FunFam" id="3.30.2310.20:FF:000003">
    <property type="entry name" value="Type II toxin-antitoxin system YafQ family toxin"/>
    <property type="match status" value="1"/>
</dbReference>
<dbReference type="GO" id="GO:0006415">
    <property type="term" value="P:translational termination"/>
    <property type="evidence" value="ECO:0007669"/>
    <property type="project" value="TreeGrafter"/>
</dbReference>
<dbReference type="PANTHER" id="PTHR40588:SF1">
    <property type="entry name" value="MRNA INTERFERASE TOXIN YAFQ"/>
    <property type="match status" value="1"/>
</dbReference>
<dbReference type="PANTHER" id="PTHR40588">
    <property type="entry name" value="MRNA INTERFERASE TOXIN YAFQ"/>
    <property type="match status" value="1"/>
</dbReference>
<dbReference type="GO" id="GO:0006402">
    <property type="term" value="P:mRNA catabolic process"/>
    <property type="evidence" value="ECO:0007669"/>
    <property type="project" value="TreeGrafter"/>
</dbReference>
<protein>
    <submittedName>
        <fullName evidence="2">mRNA interferase YafQ</fullName>
        <ecNumber evidence="2">3.1.-.-</ecNumber>
    </submittedName>
</protein>
<reference evidence="2" key="1">
    <citation type="journal article" date="2017" name="Appl. Environ. Microbiol.">
        <title>Molecular characterization of an Endozoicomonas-like organism causing infection in king scallop Pecten maximus L.</title>
        <authorList>
            <person name="Cano I."/>
            <person name="van Aerle R."/>
            <person name="Ross S."/>
            <person name="Verner-Jeffreys D.W."/>
            <person name="Paley R.K."/>
            <person name="Rimmer G."/>
            <person name="Ryder D."/>
            <person name="Hooper P."/>
            <person name="Stone D."/>
            <person name="Feist S.W."/>
        </authorList>
    </citation>
    <scope>NUCLEOTIDE SEQUENCE</scope>
</reference>